<dbReference type="InterPro" id="IPR000073">
    <property type="entry name" value="AB_hydrolase_1"/>
</dbReference>
<protein>
    <submittedName>
        <fullName evidence="2">Esterase</fullName>
    </submittedName>
</protein>
<dbReference type="PANTHER" id="PTHR37017:SF11">
    <property type="entry name" value="ESTERASE_LIPASE_THIOESTERASE DOMAIN-CONTAINING PROTEIN"/>
    <property type="match status" value="1"/>
</dbReference>
<dbReference type="GO" id="GO:0003824">
    <property type="term" value="F:catalytic activity"/>
    <property type="evidence" value="ECO:0007669"/>
    <property type="project" value="UniProtKB-ARBA"/>
</dbReference>
<keyword evidence="3" id="KW-1185">Reference proteome</keyword>
<dbReference type="PANTHER" id="PTHR37017">
    <property type="entry name" value="AB HYDROLASE-1 DOMAIN-CONTAINING PROTEIN-RELATED"/>
    <property type="match status" value="1"/>
</dbReference>
<feature type="domain" description="AB hydrolase-1" evidence="1">
    <location>
        <begin position="15"/>
        <end position="281"/>
    </location>
</feature>
<name>A0A918AF11_9ACTN</name>
<gene>
    <name evidence="2" type="primary">estC</name>
    <name evidence="2" type="ORF">GCM10012278_70700</name>
</gene>
<dbReference type="InterPro" id="IPR052897">
    <property type="entry name" value="Sec-Metab_Biosynth_Hydrolase"/>
</dbReference>
<accession>A0A918AF11</accession>
<dbReference type="Gene3D" id="3.40.50.1820">
    <property type="entry name" value="alpha/beta hydrolase"/>
    <property type="match status" value="1"/>
</dbReference>
<dbReference type="AlphaFoldDB" id="A0A918AF11"/>
<evidence type="ECO:0000259" key="1">
    <source>
        <dbReference type="Pfam" id="PF12697"/>
    </source>
</evidence>
<dbReference type="InterPro" id="IPR029058">
    <property type="entry name" value="AB_hydrolase_fold"/>
</dbReference>
<sequence length="286" mass="29974">MRLFRSPSVLRMRNVVLVHGFWHGSWCWSLVTEQLAARGIPSVAVDLDGHGLKSTSPAARWGRPFDPAGFATEPSAAPVVTASSAAATLVEQIRRIGGGEQCLVVAHSMGGAVATAAAELAPSLFGHLVYVTAFAPVAGLPVAGYLGGPDNEGEMVSRLFAADPAAVGSLRLDTGDPDRHPAIHETFYGDVDPATARAAIGLLAPDAPAGVTTEVLPVTAGRYGRVPHTYVTCTKDNVIPVALQRRFVREIDATSATPARVVELDCGHSPFLSRPAELAEVIADSW</sequence>
<dbReference type="Pfam" id="PF12697">
    <property type="entry name" value="Abhydrolase_6"/>
    <property type="match status" value="1"/>
</dbReference>
<dbReference type="SUPFAM" id="SSF53474">
    <property type="entry name" value="alpha/beta-Hydrolases"/>
    <property type="match status" value="1"/>
</dbReference>
<proteinExistence type="predicted"/>
<evidence type="ECO:0000313" key="3">
    <source>
        <dbReference type="Proteomes" id="UP000660745"/>
    </source>
</evidence>
<organism evidence="2 3">
    <name type="scientific">Nonomuraea glycinis</name>
    <dbReference type="NCBI Taxonomy" id="2047744"/>
    <lineage>
        <taxon>Bacteria</taxon>
        <taxon>Bacillati</taxon>
        <taxon>Actinomycetota</taxon>
        <taxon>Actinomycetes</taxon>
        <taxon>Streptosporangiales</taxon>
        <taxon>Streptosporangiaceae</taxon>
        <taxon>Nonomuraea</taxon>
    </lineage>
</organism>
<dbReference type="EMBL" id="BMNK01000016">
    <property type="protein sequence ID" value="GGP14529.1"/>
    <property type="molecule type" value="Genomic_DNA"/>
</dbReference>
<reference evidence="2" key="1">
    <citation type="journal article" date="2014" name="Int. J. Syst. Evol. Microbiol.">
        <title>Complete genome sequence of Corynebacterium casei LMG S-19264T (=DSM 44701T), isolated from a smear-ripened cheese.</title>
        <authorList>
            <consortium name="US DOE Joint Genome Institute (JGI-PGF)"/>
            <person name="Walter F."/>
            <person name="Albersmeier A."/>
            <person name="Kalinowski J."/>
            <person name="Ruckert C."/>
        </authorList>
    </citation>
    <scope>NUCLEOTIDE SEQUENCE</scope>
    <source>
        <strain evidence="2">CGMCC 4.7430</strain>
    </source>
</reference>
<comment type="caution">
    <text evidence="2">The sequence shown here is derived from an EMBL/GenBank/DDBJ whole genome shotgun (WGS) entry which is preliminary data.</text>
</comment>
<evidence type="ECO:0000313" key="2">
    <source>
        <dbReference type="EMBL" id="GGP14529.1"/>
    </source>
</evidence>
<dbReference type="Proteomes" id="UP000660745">
    <property type="component" value="Unassembled WGS sequence"/>
</dbReference>
<reference evidence="2" key="2">
    <citation type="submission" date="2020-09" db="EMBL/GenBank/DDBJ databases">
        <authorList>
            <person name="Sun Q."/>
            <person name="Zhou Y."/>
        </authorList>
    </citation>
    <scope>NUCLEOTIDE SEQUENCE</scope>
    <source>
        <strain evidence="2">CGMCC 4.7430</strain>
    </source>
</reference>